<evidence type="ECO:0000256" key="2">
    <source>
        <dbReference type="SAM" id="MobiDB-lite"/>
    </source>
</evidence>
<feature type="signal peptide" evidence="3">
    <location>
        <begin position="1"/>
        <end position="18"/>
    </location>
</feature>
<dbReference type="GO" id="GO:0033627">
    <property type="term" value="P:cell adhesion mediated by integrin"/>
    <property type="evidence" value="ECO:0007669"/>
    <property type="project" value="TreeGrafter"/>
</dbReference>
<keyword evidence="3" id="KW-0732">Signal</keyword>
<keyword evidence="5" id="KW-1185">Reference proteome</keyword>
<dbReference type="Proteomes" id="UP000281406">
    <property type="component" value="Unassembled WGS sequence"/>
</dbReference>
<dbReference type="GO" id="GO:0098609">
    <property type="term" value="P:cell-cell adhesion"/>
    <property type="evidence" value="ECO:0007669"/>
    <property type="project" value="TreeGrafter"/>
</dbReference>
<evidence type="ECO:0000256" key="1">
    <source>
        <dbReference type="PROSITE-ProRule" id="PRU00803"/>
    </source>
</evidence>
<dbReference type="AlphaFoldDB" id="A0A3N0XL46"/>
<feature type="repeat" description="FG-GAP" evidence="1">
    <location>
        <begin position="117"/>
        <end position="175"/>
    </location>
</feature>
<dbReference type="InterPro" id="IPR013519">
    <property type="entry name" value="Int_alpha_beta-p"/>
</dbReference>
<dbReference type="OrthoDB" id="5317514at2759"/>
<protein>
    <submittedName>
        <fullName evidence="4">Integrin alpha-10</fullName>
    </submittedName>
</protein>
<dbReference type="PROSITE" id="PS51470">
    <property type="entry name" value="FG_GAP"/>
    <property type="match status" value="1"/>
</dbReference>
<dbReference type="SMART" id="SM00191">
    <property type="entry name" value="Int_alpha"/>
    <property type="match status" value="1"/>
</dbReference>
<name>A0A3N0XL46_ANAGA</name>
<dbReference type="SUPFAM" id="SSF69318">
    <property type="entry name" value="Integrin alpha N-terminal domain"/>
    <property type="match status" value="1"/>
</dbReference>
<dbReference type="GO" id="GO:0009897">
    <property type="term" value="C:external side of plasma membrane"/>
    <property type="evidence" value="ECO:0007669"/>
    <property type="project" value="TreeGrafter"/>
</dbReference>
<proteinExistence type="predicted"/>
<dbReference type="GO" id="GO:0007229">
    <property type="term" value="P:integrin-mediated signaling pathway"/>
    <property type="evidence" value="ECO:0007669"/>
    <property type="project" value="UniProtKB-KW"/>
</dbReference>
<dbReference type="PANTHER" id="PTHR23220">
    <property type="entry name" value="INTEGRIN ALPHA"/>
    <property type="match status" value="1"/>
</dbReference>
<dbReference type="PANTHER" id="PTHR23220:SF26">
    <property type="entry name" value="INTEGRIN ALPHA-10"/>
    <property type="match status" value="1"/>
</dbReference>
<organism evidence="4 5">
    <name type="scientific">Anabarilius grahami</name>
    <name type="common">Kanglang fish</name>
    <name type="synonym">Barilius grahami</name>
    <dbReference type="NCBI Taxonomy" id="495550"/>
    <lineage>
        <taxon>Eukaryota</taxon>
        <taxon>Metazoa</taxon>
        <taxon>Chordata</taxon>
        <taxon>Craniata</taxon>
        <taxon>Vertebrata</taxon>
        <taxon>Euteleostomi</taxon>
        <taxon>Actinopterygii</taxon>
        <taxon>Neopterygii</taxon>
        <taxon>Teleostei</taxon>
        <taxon>Ostariophysi</taxon>
        <taxon>Cypriniformes</taxon>
        <taxon>Xenocyprididae</taxon>
        <taxon>Xenocypridinae</taxon>
        <taxon>Xenocypridinae incertae sedis</taxon>
        <taxon>Anabarilius</taxon>
    </lineage>
</organism>
<feature type="region of interest" description="Disordered" evidence="2">
    <location>
        <begin position="227"/>
        <end position="265"/>
    </location>
</feature>
<evidence type="ECO:0000256" key="3">
    <source>
        <dbReference type="SAM" id="SignalP"/>
    </source>
</evidence>
<dbReference type="GO" id="GO:0005178">
    <property type="term" value="F:integrin binding"/>
    <property type="evidence" value="ECO:0007669"/>
    <property type="project" value="TreeGrafter"/>
</dbReference>
<feature type="chain" id="PRO_5018170095" evidence="3">
    <location>
        <begin position="19"/>
        <end position="265"/>
    </location>
</feature>
<dbReference type="EMBL" id="RJVU01072388">
    <property type="protein sequence ID" value="ROI36382.1"/>
    <property type="molecule type" value="Genomic_DNA"/>
</dbReference>
<evidence type="ECO:0000313" key="4">
    <source>
        <dbReference type="EMBL" id="ROI36382.1"/>
    </source>
</evidence>
<evidence type="ECO:0000313" key="5">
    <source>
        <dbReference type="Proteomes" id="UP000281406"/>
    </source>
</evidence>
<keyword evidence="4" id="KW-0401">Integrin</keyword>
<dbReference type="GO" id="GO:0008305">
    <property type="term" value="C:integrin complex"/>
    <property type="evidence" value="ECO:0007669"/>
    <property type="project" value="TreeGrafter"/>
</dbReference>
<reference evidence="4 5" key="1">
    <citation type="submission" date="2018-10" db="EMBL/GenBank/DDBJ databases">
        <title>Genome assembly for a Yunnan-Guizhou Plateau 3E fish, Anabarilius grahami (Regan), and its evolutionary and genetic applications.</title>
        <authorList>
            <person name="Jiang W."/>
        </authorList>
    </citation>
    <scope>NUCLEOTIDE SEQUENCE [LARGE SCALE GENOMIC DNA]</scope>
    <source>
        <strain evidence="4">AG-KIZ</strain>
        <tissue evidence="4">Muscle</tissue>
    </source>
</reference>
<gene>
    <name evidence="4" type="ORF">DPX16_11323</name>
</gene>
<dbReference type="InterPro" id="IPR028994">
    <property type="entry name" value="Integrin_alpha_N"/>
</dbReference>
<comment type="caution">
    <text evidence="4">The sequence shown here is derived from an EMBL/GenBank/DDBJ whole genome shotgun (WGS) entry which is preliminary data.</text>
</comment>
<sequence length="265" mass="28847">MEIHKYLLLLKITVLLKAMFFCALDREHRTLTPIAPSARRASVCDCHTCSAADRAYSLAKASSRSQEGDAAHSSGECQEPEEGFKVSLKQSLALPPVTVLVEVPPSSGLCECFNIDVKRPRIFIGPEDALFGFSVLQHENNGEKSILVGAPWDGPQNNRKGDIYKCIVEDEINSNCSKVNLGENAFQNMSRNLKNSHLGMTLTPAASDGFLPKLNFKKAFLRGPTEAAKASGTSFSEEKVVPLRECGQGTKGNLGQSLRGERSHP</sequence>
<accession>A0A3N0XL46</accession>
<dbReference type="Gene3D" id="2.130.10.130">
    <property type="entry name" value="Integrin alpha, N-terminal"/>
    <property type="match status" value="1"/>
</dbReference>
<dbReference type="GO" id="GO:0007160">
    <property type="term" value="P:cell-matrix adhesion"/>
    <property type="evidence" value="ECO:0007669"/>
    <property type="project" value="TreeGrafter"/>
</dbReference>